<dbReference type="Pfam" id="PF14560">
    <property type="entry name" value="Ubiquitin_2"/>
    <property type="match status" value="1"/>
</dbReference>
<reference evidence="6" key="1">
    <citation type="submission" date="2016-06" db="EMBL/GenBank/DDBJ databases">
        <authorList>
            <person name="Cuomo C."/>
            <person name="Litvintseva A."/>
            <person name="Heitman J."/>
            <person name="Chen Y."/>
            <person name="Sun S."/>
            <person name="Springer D."/>
            <person name="Dromer F."/>
            <person name="Young S."/>
            <person name="Zeng Q."/>
            <person name="Chapman S."/>
            <person name="Gujja S."/>
            <person name="Saif S."/>
            <person name="Birren B."/>
        </authorList>
    </citation>
    <scope>NUCLEOTIDE SEQUENCE</scope>
    <source>
        <strain evidence="6">CBS 7841</strain>
    </source>
</reference>
<dbReference type="KEGG" id="cdep:91084626"/>
<dbReference type="InterPro" id="IPR036859">
    <property type="entry name" value="CAP-Gly_dom_sf"/>
</dbReference>
<dbReference type="InterPro" id="IPR029071">
    <property type="entry name" value="Ubiquitin-like_domsf"/>
</dbReference>
<protein>
    <recommendedName>
        <fullName evidence="5">CAP-Gly domain-containing protein</fullName>
    </recommendedName>
</protein>
<dbReference type="GeneID" id="91084626"/>
<dbReference type="AlphaFoldDB" id="A0AAJ8JN03"/>
<dbReference type="GO" id="GO:0005938">
    <property type="term" value="C:cell cortex"/>
    <property type="evidence" value="ECO:0007669"/>
    <property type="project" value="TreeGrafter"/>
</dbReference>
<dbReference type="GO" id="GO:0035371">
    <property type="term" value="C:microtubule plus-end"/>
    <property type="evidence" value="ECO:0007669"/>
    <property type="project" value="TreeGrafter"/>
</dbReference>
<evidence type="ECO:0000259" key="5">
    <source>
        <dbReference type="PROSITE" id="PS50245"/>
    </source>
</evidence>
<accession>A0AAJ8JN03</accession>
<name>A0AAJ8JN03_9TREE</name>
<dbReference type="InterPro" id="IPR000938">
    <property type="entry name" value="CAP-Gly_domain"/>
</dbReference>
<dbReference type="GO" id="GO:0051010">
    <property type="term" value="F:microtubule plus-end binding"/>
    <property type="evidence" value="ECO:0007669"/>
    <property type="project" value="TreeGrafter"/>
</dbReference>
<organism evidence="6 7">
    <name type="scientific">Cryptococcus depauperatus CBS 7841</name>
    <dbReference type="NCBI Taxonomy" id="1295531"/>
    <lineage>
        <taxon>Eukaryota</taxon>
        <taxon>Fungi</taxon>
        <taxon>Dikarya</taxon>
        <taxon>Basidiomycota</taxon>
        <taxon>Agaricomycotina</taxon>
        <taxon>Tremellomycetes</taxon>
        <taxon>Tremellales</taxon>
        <taxon>Cryptococcaceae</taxon>
        <taxon>Cryptococcus</taxon>
    </lineage>
</organism>
<evidence type="ECO:0000256" key="2">
    <source>
        <dbReference type="ARBA" id="ARBA00022490"/>
    </source>
</evidence>
<dbReference type="EMBL" id="CP143784">
    <property type="protein sequence ID" value="WVN85265.1"/>
    <property type="molecule type" value="Genomic_DNA"/>
</dbReference>
<dbReference type="InterPro" id="IPR000626">
    <property type="entry name" value="Ubiquitin-like_dom"/>
</dbReference>
<dbReference type="GO" id="GO:0031122">
    <property type="term" value="P:cytoplasmic microtubule organization"/>
    <property type="evidence" value="ECO:0007669"/>
    <property type="project" value="TreeGrafter"/>
</dbReference>
<keyword evidence="2" id="KW-0963">Cytoplasm</keyword>
<keyword evidence="7" id="KW-1185">Reference proteome</keyword>
<dbReference type="PANTHER" id="PTHR18916:SF85">
    <property type="entry name" value="TUBULIN-FOLDING COFACTOR B"/>
    <property type="match status" value="1"/>
</dbReference>
<comment type="subcellular location">
    <subcellularLocation>
        <location evidence="1">Cytoplasm</location>
    </subcellularLocation>
</comment>
<feature type="domain" description="CAP-Gly" evidence="5">
    <location>
        <begin position="176"/>
        <end position="218"/>
    </location>
</feature>
<dbReference type="GO" id="GO:0005634">
    <property type="term" value="C:nucleus"/>
    <property type="evidence" value="ECO:0007669"/>
    <property type="project" value="TreeGrafter"/>
</dbReference>
<dbReference type="PROSITE" id="PS50245">
    <property type="entry name" value="CAP_GLY_2"/>
    <property type="match status" value="1"/>
</dbReference>
<gene>
    <name evidence="6" type="ORF">L203_100410</name>
</gene>
<dbReference type="PANTHER" id="PTHR18916">
    <property type="entry name" value="DYNACTIN 1-RELATED MICROTUBULE-BINDING"/>
    <property type="match status" value="1"/>
</dbReference>
<evidence type="ECO:0000313" key="6">
    <source>
        <dbReference type="EMBL" id="WVN85265.1"/>
    </source>
</evidence>
<dbReference type="RefSeq" id="XP_066065966.1">
    <property type="nucleotide sequence ID" value="XM_066209869.1"/>
</dbReference>
<proteinExistence type="inferred from homology"/>
<dbReference type="Proteomes" id="UP000094043">
    <property type="component" value="Chromosome 1"/>
</dbReference>
<reference evidence="6" key="3">
    <citation type="submission" date="2024-01" db="EMBL/GenBank/DDBJ databases">
        <authorList>
            <person name="Coelho M.A."/>
            <person name="David-Palma M."/>
            <person name="Shea T."/>
            <person name="Sun S."/>
            <person name="Cuomo C.A."/>
            <person name="Heitman J."/>
        </authorList>
    </citation>
    <scope>NUCLEOTIDE SEQUENCE</scope>
    <source>
        <strain evidence="6">CBS 7841</strain>
    </source>
</reference>
<evidence type="ECO:0000256" key="1">
    <source>
        <dbReference type="ARBA" id="ARBA00004496"/>
    </source>
</evidence>
<evidence type="ECO:0000256" key="3">
    <source>
        <dbReference type="ARBA" id="ARBA00023186"/>
    </source>
</evidence>
<dbReference type="Gene3D" id="2.30.30.190">
    <property type="entry name" value="CAP Gly-rich-like domain"/>
    <property type="match status" value="1"/>
</dbReference>
<reference evidence="6" key="2">
    <citation type="journal article" date="2022" name="Elife">
        <title>Obligate sexual reproduction of a homothallic fungus closely related to the Cryptococcus pathogenic species complex.</title>
        <authorList>
            <person name="Passer A.R."/>
            <person name="Clancey S.A."/>
            <person name="Shea T."/>
            <person name="David-Palma M."/>
            <person name="Averette A.F."/>
            <person name="Boekhout T."/>
            <person name="Porcel B.M."/>
            <person name="Nowrousian M."/>
            <person name="Cuomo C.A."/>
            <person name="Sun S."/>
            <person name="Heitman J."/>
            <person name="Coelho M.A."/>
        </authorList>
    </citation>
    <scope>NUCLEOTIDE SEQUENCE</scope>
    <source>
        <strain evidence="6">CBS 7841</strain>
    </source>
</reference>
<dbReference type="SUPFAM" id="SSF54236">
    <property type="entry name" value="Ubiquitin-like"/>
    <property type="match status" value="1"/>
</dbReference>
<dbReference type="SUPFAM" id="SSF74924">
    <property type="entry name" value="Cap-Gly domain"/>
    <property type="match status" value="1"/>
</dbReference>
<dbReference type="Gene3D" id="3.10.20.90">
    <property type="entry name" value="Phosphatidylinositol 3-kinase Catalytic Subunit, Chain A, domain 1"/>
    <property type="match status" value="1"/>
</dbReference>
<keyword evidence="3" id="KW-0143">Chaperone</keyword>
<comment type="similarity">
    <text evidence="4">Belongs to the TBCB family.</text>
</comment>
<dbReference type="Pfam" id="PF01302">
    <property type="entry name" value="CAP_GLY"/>
    <property type="match status" value="1"/>
</dbReference>
<evidence type="ECO:0000313" key="7">
    <source>
        <dbReference type="Proteomes" id="UP000094043"/>
    </source>
</evidence>
<sequence>MTFFSVFVTCPETHSERKLDSLLTVQQLKDKLTPITGILPQYQSIKLYRSAENISGVPFAVLDNDSQTLQEYGLQEWNCIKVDNTDPNYRPGEFSDETNLSRFELSPEEYASRSDTVLAHLKVNKLGRFAEVPIPLTHSPPLPTTTDPRLAPGARCEVSHGEDGIAKRGTVRFVGEAMIGKGGTWVGVELDEPLGKGDGKVDDTRYFQCLPKHAVFVRPAKVTVGDFPVEDILADDNEEI</sequence>
<evidence type="ECO:0000256" key="4">
    <source>
        <dbReference type="ARBA" id="ARBA00025779"/>
    </source>
</evidence>
<dbReference type="SMART" id="SM01052">
    <property type="entry name" value="CAP_GLY"/>
    <property type="match status" value="1"/>
</dbReference>